<proteinExistence type="predicted"/>
<dbReference type="AlphaFoldDB" id="A0A5N7D3D4"/>
<protein>
    <submittedName>
        <fullName evidence="1">Uncharacterized protein</fullName>
    </submittedName>
</protein>
<name>A0A5N7D3D4_9EURO</name>
<organism evidence="1 2">
    <name type="scientific">Aspergillus pseudonomiae</name>
    <dbReference type="NCBI Taxonomy" id="1506151"/>
    <lineage>
        <taxon>Eukaryota</taxon>
        <taxon>Fungi</taxon>
        <taxon>Dikarya</taxon>
        <taxon>Ascomycota</taxon>
        <taxon>Pezizomycotina</taxon>
        <taxon>Eurotiomycetes</taxon>
        <taxon>Eurotiomycetidae</taxon>
        <taxon>Eurotiales</taxon>
        <taxon>Aspergillaceae</taxon>
        <taxon>Aspergillus</taxon>
        <taxon>Aspergillus subgen. Circumdati</taxon>
    </lineage>
</organism>
<dbReference type="EMBL" id="ML736808">
    <property type="protein sequence ID" value="KAE8400931.1"/>
    <property type="molecule type" value="Genomic_DNA"/>
</dbReference>
<sequence length="69" mass="7877">MQTETCLTVIQFLELTLHTQTLIDQQLRLLDNAKVLVTPAYHASIMAMPPMKRCHVYCHKWSFGKMGGS</sequence>
<dbReference type="Proteomes" id="UP000325579">
    <property type="component" value="Unassembled WGS sequence"/>
</dbReference>
<reference evidence="1 2" key="1">
    <citation type="submission" date="2019-04" db="EMBL/GenBank/DDBJ databases">
        <authorList>
            <consortium name="DOE Joint Genome Institute"/>
            <person name="Mondo S."/>
            <person name="Kjaerbolling I."/>
            <person name="Vesth T."/>
            <person name="Frisvad J.C."/>
            <person name="Nybo J.L."/>
            <person name="Theobald S."/>
            <person name="Kildgaard S."/>
            <person name="Isbrandt T."/>
            <person name="Kuo A."/>
            <person name="Sato A."/>
            <person name="Lyhne E.K."/>
            <person name="Kogle M.E."/>
            <person name="Wiebenga A."/>
            <person name="Kun R.S."/>
            <person name="Lubbers R.J."/>
            <person name="Makela M.R."/>
            <person name="Barry K."/>
            <person name="Chovatia M."/>
            <person name="Clum A."/>
            <person name="Daum C."/>
            <person name="Haridas S."/>
            <person name="He G."/>
            <person name="LaButti K."/>
            <person name="Lipzen A."/>
            <person name="Riley R."/>
            <person name="Salamov A."/>
            <person name="Simmons B.A."/>
            <person name="Magnuson J.K."/>
            <person name="Henrissat B."/>
            <person name="Mortensen U.H."/>
            <person name="Larsen T.O."/>
            <person name="Devries R.P."/>
            <person name="Grigoriev I.V."/>
            <person name="Machida M."/>
            <person name="Baker S.E."/>
            <person name="Andersen M.R."/>
            <person name="Cantor M.N."/>
            <person name="Hua S.X."/>
        </authorList>
    </citation>
    <scope>NUCLEOTIDE SEQUENCE [LARGE SCALE GENOMIC DNA]</scope>
    <source>
        <strain evidence="1 2">CBS 119388</strain>
    </source>
</reference>
<accession>A0A5N7D3D4</accession>
<keyword evidence="2" id="KW-1185">Reference proteome</keyword>
<gene>
    <name evidence="1" type="ORF">BDV37DRAFT_256405</name>
</gene>
<dbReference type="GeneID" id="43667524"/>
<dbReference type="RefSeq" id="XP_031938250.1">
    <property type="nucleotide sequence ID" value="XM_032082833.1"/>
</dbReference>
<evidence type="ECO:0000313" key="2">
    <source>
        <dbReference type="Proteomes" id="UP000325579"/>
    </source>
</evidence>
<evidence type="ECO:0000313" key="1">
    <source>
        <dbReference type="EMBL" id="KAE8400931.1"/>
    </source>
</evidence>